<gene>
    <name evidence="1" type="ORF">DOS83_13520</name>
</gene>
<dbReference type="AlphaFoldDB" id="A0A3E0IKU6"/>
<dbReference type="Proteomes" id="UP000256562">
    <property type="component" value="Unassembled WGS sequence"/>
</dbReference>
<comment type="caution">
    <text evidence="1">The sequence shown here is derived from an EMBL/GenBank/DDBJ whole genome shotgun (WGS) entry which is preliminary data.</text>
</comment>
<protein>
    <submittedName>
        <fullName evidence="1">YtxH domain-containing protein</fullName>
    </submittedName>
</protein>
<organism evidence="1 2">
    <name type="scientific">Staphylococcus felis</name>
    <dbReference type="NCBI Taxonomy" id="46127"/>
    <lineage>
        <taxon>Bacteria</taxon>
        <taxon>Bacillati</taxon>
        <taxon>Bacillota</taxon>
        <taxon>Bacilli</taxon>
        <taxon>Bacillales</taxon>
        <taxon>Staphylococcaceae</taxon>
        <taxon>Staphylococcus</taxon>
    </lineage>
</organism>
<evidence type="ECO:0000313" key="1">
    <source>
        <dbReference type="EMBL" id="REH89361.1"/>
    </source>
</evidence>
<evidence type="ECO:0000313" key="2">
    <source>
        <dbReference type="Proteomes" id="UP000256562"/>
    </source>
</evidence>
<name>A0A3E0IKU6_9STAP</name>
<dbReference type="OrthoDB" id="2411228at2"/>
<proteinExistence type="predicted"/>
<accession>A0A3E0IKU6</accession>
<dbReference type="RefSeq" id="WP_116095401.1">
    <property type="nucleotide sequence ID" value="NZ_CP094725.1"/>
</dbReference>
<sequence length="118" mass="13193">MKALQISLGVIAGVATGLGVALMKRDHHVRIDNPRPERPKTNLEQELDTIKLNIKAIKDYTTQIKSESQSFGSSIGDEVKTMIGEFKADIDPNIQRLQGHIENLQNRGEEMTHFPSNK</sequence>
<dbReference type="EMBL" id="QKXQ01000686">
    <property type="protein sequence ID" value="REH89361.1"/>
    <property type="molecule type" value="Genomic_DNA"/>
</dbReference>
<reference evidence="1 2" key="1">
    <citation type="journal article" date="2018" name="Vet. Microbiol.">
        <title>Characterisation of Staphylococcus felis isolated from cats using whole genome sequencing.</title>
        <authorList>
            <person name="Worthing K."/>
            <person name="Pang S."/>
            <person name="Trott D.J."/>
            <person name="Abraham S."/>
            <person name="Coombs G.W."/>
            <person name="Jordan D."/>
            <person name="McIntyre L."/>
            <person name="Davies M.R."/>
            <person name="Norris J."/>
        </authorList>
    </citation>
    <scope>NUCLEOTIDE SEQUENCE [LARGE SCALE GENOMIC DNA]</scope>
    <source>
        <strain evidence="1 2">F9</strain>
    </source>
</reference>